<accession>A0A5C4VXU8</accession>
<gene>
    <name evidence="1" type="ORF">FH608_034975</name>
</gene>
<organism evidence="1 2">
    <name type="scientific">Nonomuraea phyllanthi</name>
    <dbReference type="NCBI Taxonomy" id="2219224"/>
    <lineage>
        <taxon>Bacteria</taxon>
        <taxon>Bacillati</taxon>
        <taxon>Actinomycetota</taxon>
        <taxon>Actinomycetes</taxon>
        <taxon>Streptosporangiales</taxon>
        <taxon>Streptosporangiaceae</taxon>
        <taxon>Nonomuraea</taxon>
    </lineage>
</organism>
<dbReference type="EMBL" id="VDLX02000015">
    <property type="protein sequence ID" value="KAB8190711.1"/>
    <property type="molecule type" value="Genomic_DNA"/>
</dbReference>
<comment type="caution">
    <text evidence="1">The sequence shown here is derived from an EMBL/GenBank/DDBJ whole genome shotgun (WGS) entry which is preliminary data.</text>
</comment>
<protein>
    <submittedName>
        <fullName evidence="1">Uncharacterized protein</fullName>
    </submittedName>
</protein>
<dbReference type="Proteomes" id="UP000312512">
    <property type="component" value="Unassembled WGS sequence"/>
</dbReference>
<dbReference type="AlphaFoldDB" id="A0A5C4VXU8"/>
<evidence type="ECO:0000313" key="2">
    <source>
        <dbReference type="Proteomes" id="UP000312512"/>
    </source>
</evidence>
<dbReference type="OrthoDB" id="3478358at2"/>
<name>A0A5C4VXU8_9ACTN</name>
<sequence length="103" mass="11108">MVNVTLDEAGGSVAVVKLQTEMWELNIRAPVDDLVRLRAIRDADWDARRSLPIGTCAGAQVFWATSEGRPVILVGRDDETWDIAVTIPVAAVDEIARLAGGHG</sequence>
<reference evidence="1 2" key="1">
    <citation type="submission" date="2019-10" db="EMBL/GenBank/DDBJ databases">
        <title>Nonomuraea sp. nov., isolated from Phyllanthus amarus.</title>
        <authorList>
            <person name="Klykleung N."/>
            <person name="Tanasupawat S."/>
        </authorList>
    </citation>
    <scope>NUCLEOTIDE SEQUENCE [LARGE SCALE GENOMIC DNA]</scope>
    <source>
        <strain evidence="1 2">PA1-10</strain>
    </source>
</reference>
<accession>A0A5P9YJE2</accession>
<dbReference type="RefSeq" id="WP_139634644.1">
    <property type="nucleotide sequence ID" value="NZ_CP045572.1"/>
</dbReference>
<evidence type="ECO:0000313" key="1">
    <source>
        <dbReference type="EMBL" id="KAB8190711.1"/>
    </source>
</evidence>
<keyword evidence="2" id="KW-1185">Reference proteome</keyword>
<proteinExistence type="predicted"/>